<reference evidence="2" key="1">
    <citation type="journal article" date="2019" name="Curr. Biol.">
        <title>Genome Sequence of Striga asiatica Provides Insight into the Evolution of Plant Parasitism.</title>
        <authorList>
            <person name="Yoshida S."/>
            <person name="Kim S."/>
            <person name="Wafula E.K."/>
            <person name="Tanskanen J."/>
            <person name="Kim Y.M."/>
            <person name="Honaas L."/>
            <person name="Yang Z."/>
            <person name="Spallek T."/>
            <person name="Conn C.E."/>
            <person name="Ichihashi Y."/>
            <person name="Cheong K."/>
            <person name="Cui S."/>
            <person name="Der J.P."/>
            <person name="Gundlach H."/>
            <person name="Jiao Y."/>
            <person name="Hori C."/>
            <person name="Ishida J.K."/>
            <person name="Kasahara H."/>
            <person name="Kiba T."/>
            <person name="Kim M.S."/>
            <person name="Koo N."/>
            <person name="Laohavisit A."/>
            <person name="Lee Y.H."/>
            <person name="Lumba S."/>
            <person name="McCourt P."/>
            <person name="Mortimer J.C."/>
            <person name="Mutuku J.M."/>
            <person name="Nomura T."/>
            <person name="Sasaki-Sekimoto Y."/>
            <person name="Seto Y."/>
            <person name="Wang Y."/>
            <person name="Wakatake T."/>
            <person name="Sakakibara H."/>
            <person name="Demura T."/>
            <person name="Yamaguchi S."/>
            <person name="Yoneyama K."/>
            <person name="Manabe R.I."/>
            <person name="Nelson D.C."/>
            <person name="Schulman A.H."/>
            <person name="Timko M.P."/>
            <person name="dePamphilis C.W."/>
            <person name="Choi D."/>
            <person name="Shirasu K."/>
        </authorList>
    </citation>
    <scope>NUCLEOTIDE SEQUENCE [LARGE SCALE GENOMIC DNA]</scope>
    <source>
        <strain evidence="2">cv. UVA1</strain>
    </source>
</reference>
<protein>
    <submittedName>
        <fullName evidence="1">Heat shock protein HspQ</fullName>
    </submittedName>
</protein>
<proteinExistence type="predicted"/>
<name>A0A5A7P059_STRAF</name>
<dbReference type="Proteomes" id="UP000325081">
    <property type="component" value="Unassembled WGS sequence"/>
</dbReference>
<keyword evidence="2" id="KW-1185">Reference proteome</keyword>
<evidence type="ECO:0000313" key="2">
    <source>
        <dbReference type="Proteomes" id="UP000325081"/>
    </source>
</evidence>
<comment type="caution">
    <text evidence="1">The sequence shown here is derived from an EMBL/GenBank/DDBJ whole genome shotgun (WGS) entry which is preliminary data.</text>
</comment>
<gene>
    <name evidence="1" type="ORF">STAS_01518</name>
</gene>
<organism evidence="1 2">
    <name type="scientific">Striga asiatica</name>
    <name type="common">Asiatic witchweed</name>
    <name type="synonym">Buchnera asiatica</name>
    <dbReference type="NCBI Taxonomy" id="4170"/>
    <lineage>
        <taxon>Eukaryota</taxon>
        <taxon>Viridiplantae</taxon>
        <taxon>Streptophyta</taxon>
        <taxon>Embryophyta</taxon>
        <taxon>Tracheophyta</taxon>
        <taxon>Spermatophyta</taxon>
        <taxon>Magnoliopsida</taxon>
        <taxon>eudicotyledons</taxon>
        <taxon>Gunneridae</taxon>
        <taxon>Pentapetalae</taxon>
        <taxon>asterids</taxon>
        <taxon>lamiids</taxon>
        <taxon>Lamiales</taxon>
        <taxon>Orobanchaceae</taxon>
        <taxon>Buchnereae</taxon>
        <taxon>Striga</taxon>
    </lineage>
</organism>
<evidence type="ECO:0000313" key="1">
    <source>
        <dbReference type="EMBL" id="GER25911.1"/>
    </source>
</evidence>
<sequence>MRCAHTPYVIFHHQNKQAIGLPQNWYIDLALSVWQIQLEHPRHQQDEIMNRVDRQLQAPRENTTSITILMSTEICRVRSHMMRTNLQFMIITNKKRWLVNPQEE</sequence>
<dbReference type="AlphaFoldDB" id="A0A5A7P059"/>
<keyword evidence="1" id="KW-0346">Stress response</keyword>
<dbReference type="EMBL" id="BKCP01000558">
    <property type="protein sequence ID" value="GER25911.1"/>
    <property type="molecule type" value="Genomic_DNA"/>
</dbReference>
<accession>A0A5A7P059</accession>